<reference evidence="2" key="1">
    <citation type="journal article" date="2019" name="Sci. Rep.">
        <title>Draft genome of Tanacetum cinerariifolium, the natural source of mosquito coil.</title>
        <authorList>
            <person name="Yamashiro T."/>
            <person name="Shiraishi A."/>
            <person name="Satake H."/>
            <person name="Nakayama K."/>
        </authorList>
    </citation>
    <scope>NUCLEOTIDE SEQUENCE</scope>
</reference>
<protein>
    <submittedName>
        <fullName evidence="2">Uncharacterized protein</fullName>
    </submittedName>
</protein>
<keyword evidence="1" id="KW-0732">Signal</keyword>
<organism evidence="2">
    <name type="scientific">Tanacetum cinerariifolium</name>
    <name type="common">Dalmatian daisy</name>
    <name type="synonym">Chrysanthemum cinerariifolium</name>
    <dbReference type="NCBI Taxonomy" id="118510"/>
    <lineage>
        <taxon>Eukaryota</taxon>
        <taxon>Viridiplantae</taxon>
        <taxon>Streptophyta</taxon>
        <taxon>Embryophyta</taxon>
        <taxon>Tracheophyta</taxon>
        <taxon>Spermatophyta</taxon>
        <taxon>Magnoliopsida</taxon>
        <taxon>eudicotyledons</taxon>
        <taxon>Gunneridae</taxon>
        <taxon>Pentapetalae</taxon>
        <taxon>asterids</taxon>
        <taxon>campanulids</taxon>
        <taxon>Asterales</taxon>
        <taxon>Asteraceae</taxon>
        <taxon>Asteroideae</taxon>
        <taxon>Anthemideae</taxon>
        <taxon>Anthemidinae</taxon>
        <taxon>Tanacetum</taxon>
    </lineage>
</organism>
<sequence length="125" mass="12571">AHGVPGAAAAVWLVSVDGGLLAAVAGLRAGPGAAGGAGRGALRAQSAHHPGYLLFYHLRRAAAALFGRRGSHGQAGARRLLPRLGAAYVQLAAVWALRVHVHRHFSLPAWLRLAGVSGGVGAAGL</sequence>
<feature type="signal peptide" evidence="1">
    <location>
        <begin position="1"/>
        <end position="22"/>
    </location>
</feature>
<feature type="non-terminal residue" evidence="2">
    <location>
        <position position="125"/>
    </location>
</feature>
<comment type="caution">
    <text evidence="2">The sequence shown here is derived from an EMBL/GenBank/DDBJ whole genome shotgun (WGS) entry which is preliminary data.</text>
</comment>
<evidence type="ECO:0000256" key="1">
    <source>
        <dbReference type="SAM" id="SignalP"/>
    </source>
</evidence>
<feature type="chain" id="PRO_5025685821" evidence="1">
    <location>
        <begin position="23"/>
        <end position="125"/>
    </location>
</feature>
<evidence type="ECO:0000313" key="2">
    <source>
        <dbReference type="EMBL" id="GFD49361.1"/>
    </source>
</evidence>
<dbReference type="EMBL" id="BKCJ011740424">
    <property type="protein sequence ID" value="GFD49361.1"/>
    <property type="molecule type" value="Genomic_DNA"/>
</dbReference>
<proteinExistence type="predicted"/>
<dbReference type="AlphaFoldDB" id="A0A699WWY8"/>
<name>A0A699WWY8_TANCI</name>
<feature type="non-terminal residue" evidence="2">
    <location>
        <position position="1"/>
    </location>
</feature>
<accession>A0A699WWY8</accession>
<gene>
    <name evidence="2" type="ORF">Tci_921330</name>
</gene>